<dbReference type="Proteomes" id="UP000095281">
    <property type="component" value="Unplaced"/>
</dbReference>
<reference evidence="2" key="1">
    <citation type="submission" date="2016-11" db="UniProtKB">
        <authorList>
            <consortium name="WormBaseParasite"/>
        </authorList>
    </citation>
    <scope>IDENTIFICATION</scope>
</reference>
<proteinExistence type="predicted"/>
<dbReference type="WBParaSite" id="MhA1_Contig1015.frz3.gene2">
    <property type="protein sequence ID" value="MhA1_Contig1015.frz3.gene2"/>
    <property type="gene ID" value="MhA1_Contig1015.frz3.gene2"/>
</dbReference>
<name>A0A1I8AXB7_MELHA</name>
<organism evidence="1 2">
    <name type="scientific">Meloidogyne hapla</name>
    <name type="common">Root-knot nematode worm</name>
    <dbReference type="NCBI Taxonomy" id="6305"/>
    <lineage>
        <taxon>Eukaryota</taxon>
        <taxon>Metazoa</taxon>
        <taxon>Ecdysozoa</taxon>
        <taxon>Nematoda</taxon>
        <taxon>Chromadorea</taxon>
        <taxon>Rhabditida</taxon>
        <taxon>Tylenchina</taxon>
        <taxon>Tylenchomorpha</taxon>
        <taxon>Tylenchoidea</taxon>
        <taxon>Meloidogynidae</taxon>
        <taxon>Meloidogyninae</taxon>
        <taxon>Meloidogyne</taxon>
    </lineage>
</organism>
<evidence type="ECO:0000313" key="1">
    <source>
        <dbReference type="Proteomes" id="UP000095281"/>
    </source>
</evidence>
<protein>
    <submittedName>
        <fullName evidence="2">Uncharacterized protein</fullName>
    </submittedName>
</protein>
<sequence>MKGKGENKGKDVETSSSNTEDIELNYFKLLEEEANKIGKLKEFKKIAIPSFNEKLLHMQGYFKNIKDLNQKTEFLIKEYNEYKQFEINIYVTENNEEEREIFEKSKKVLIFFIN</sequence>
<keyword evidence="1" id="KW-1185">Reference proteome</keyword>
<dbReference type="AlphaFoldDB" id="A0A1I8AXB7"/>
<evidence type="ECO:0000313" key="2">
    <source>
        <dbReference type="WBParaSite" id="MhA1_Contig1015.frz3.gene2"/>
    </source>
</evidence>
<accession>A0A1I8AXB7</accession>